<dbReference type="HOGENOM" id="CLU_000604_92_3_6"/>
<evidence type="ECO:0000256" key="4">
    <source>
        <dbReference type="ARBA" id="ARBA00022597"/>
    </source>
</evidence>
<evidence type="ECO:0000256" key="3">
    <source>
        <dbReference type="ARBA" id="ARBA00022475"/>
    </source>
</evidence>
<dbReference type="GO" id="GO:0005886">
    <property type="term" value="C:plasma membrane"/>
    <property type="evidence" value="ECO:0007669"/>
    <property type="project" value="UniProtKB-SubCell"/>
</dbReference>
<dbReference type="FunFam" id="3.40.50.300:FF:000127">
    <property type="entry name" value="Ribose import ATP-binding protein RbsA"/>
    <property type="match status" value="1"/>
</dbReference>
<evidence type="ECO:0000313" key="11">
    <source>
        <dbReference type="EMBL" id="AJQ96582.1"/>
    </source>
</evidence>
<keyword evidence="5" id="KW-0677">Repeat</keyword>
<keyword evidence="7" id="KW-0067">ATP-binding</keyword>
<dbReference type="KEGG" id="gsn:YC6258_04550"/>
<gene>
    <name evidence="11" type="ORF">YC6258_04550</name>
</gene>
<keyword evidence="8" id="KW-1278">Translocase</keyword>
<keyword evidence="2" id="KW-0813">Transport</keyword>
<dbReference type="RefSeq" id="WP_044618566.1">
    <property type="nucleotide sequence ID" value="NZ_CP007142.1"/>
</dbReference>
<organism evidence="11 12">
    <name type="scientific">Gynuella sunshinyii YC6258</name>
    <dbReference type="NCBI Taxonomy" id="1445510"/>
    <lineage>
        <taxon>Bacteria</taxon>
        <taxon>Pseudomonadati</taxon>
        <taxon>Pseudomonadota</taxon>
        <taxon>Gammaproteobacteria</taxon>
        <taxon>Oceanospirillales</taxon>
        <taxon>Saccharospirillaceae</taxon>
        <taxon>Gynuella</taxon>
    </lineage>
</organism>
<name>A0A0C5VPK8_9GAMM</name>
<dbReference type="EMBL" id="CP007142">
    <property type="protein sequence ID" value="AJQ96582.1"/>
    <property type="molecule type" value="Genomic_DNA"/>
</dbReference>
<dbReference type="Proteomes" id="UP000032266">
    <property type="component" value="Chromosome"/>
</dbReference>
<sequence length="501" mass="55133">MQRDQAVLSLRNLTKTFPGVKALDGVKLDLYPGEVTALVGENGAGKSTLVKTITGIYQPDGGDIYVCGQPVVIQTPEQARQLGITVIHQETVLFDELSVAENIFAGNYLTKGLLKRLDWPQMYQRSGEILAQIDAPIDPQTPLKELSIAQKHMVAIARALSVDARVVILDEPTAALSYHEIEELYRIIERLKQSSKAVMFITHKFDEIFAVADRYVVYRDGSFVGEGLISNVREEELVEMMVARSIKDTYPKQTVDIGAPVMEVENFCHPSEFTNISFDVHAGEILGFYGLVGSGRTEVMQALYGLSKAATGRIMIDGSQTRFHSPAEAIAAGLVYVPEERQQQGVVLNLPIFQNISLPQLSRLNRWGFLNEQSEYELAREYGERLNVKAASWSQEVGNLSGGNQQKVVIGKWLATQPKVIILDEPTKGIDIASKAAVHRFMSELVAEGLAVIMVSSELPEILGMADRIIVMHEGVMVKHFHRSEANAQKIVSAATGGKAA</sequence>
<dbReference type="PANTHER" id="PTHR43790:SF3">
    <property type="entry name" value="D-ALLOSE IMPORT ATP-BINDING PROTEIN ALSA-RELATED"/>
    <property type="match status" value="1"/>
</dbReference>
<evidence type="ECO:0000313" key="12">
    <source>
        <dbReference type="Proteomes" id="UP000032266"/>
    </source>
</evidence>
<dbReference type="SUPFAM" id="SSF52540">
    <property type="entry name" value="P-loop containing nucleoside triphosphate hydrolases"/>
    <property type="match status" value="2"/>
</dbReference>
<accession>A0A0C5VPK8</accession>
<dbReference type="InterPro" id="IPR003439">
    <property type="entry name" value="ABC_transporter-like_ATP-bd"/>
</dbReference>
<dbReference type="InterPro" id="IPR050107">
    <property type="entry name" value="ABC_carbohydrate_import_ATPase"/>
</dbReference>
<dbReference type="PROSITE" id="PS00211">
    <property type="entry name" value="ABC_TRANSPORTER_1"/>
    <property type="match status" value="1"/>
</dbReference>
<keyword evidence="6" id="KW-0547">Nucleotide-binding</keyword>
<evidence type="ECO:0000256" key="9">
    <source>
        <dbReference type="ARBA" id="ARBA00023136"/>
    </source>
</evidence>
<keyword evidence="4 11" id="KW-0762">Sugar transport</keyword>
<dbReference type="AlphaFoldDB" id="A0A0C5VPK8"/>
<evidence type="ECO:0000256" key="8">
    <source>
        <dbReference type="ARBA" id="ARBA00022967"/>
    </source>
</evidence>
<dbReference type="Gene3D" id="3.40.50.300">
    <property type="entry name" value="P-loop containing nucleotide triphosphate hydrolases"/>
    <property type="match status" value="2"/>
</dbReference>
<evidence type="ECO:0000256" key="6">
    <source>
        <dbReference type="ARBA" id="ARBA00022741"/>
    </source>
</evidence>
<evidence type="ECO:0000256" key="5">
    <source>
        <dbReference type="ARBA" id="ARBA00022737"/>
    </source>
</evidence>
<dbReference type="STRING" id="1445510.YC6258_04550"/>
<feature type="domain" description="ABC transporter" evidence="10">
    <location>
        <begin position="252"/>
        <end position="499"/>
    </location>
</feature>
<dbReference type="InterPro" id="IPR017871">
    <property type="entry name" value="ABC_transporter-like_CS"/>
</dbReference>
<keyword evidence="12" id="KW-1185">Reference proteome</keyword>
<dbReference type="InterPro" id="IPR027417">
    <property type="entry name" value="P-loop_NTPase"/>
</dbReference>
<dbReference type="SMART" id="SM00382">
    <property type="entry name" value="AAA"/>
    <property type="match status" value="2"/>
</dbReference>
<dbReference type="OrthoDB" id="9776369at2"/>
<dbReference type="GO" id="GO:0016887">
    <property type="term" value="F:ATP hydrolysis activity"/>
    <property type="evidence" value="ECO:0007669"/>
    <property type="project" value="InterPro"/>
</dbReference>
<dbReference type="InterPro" id="IPR003593">
    <property type="entry name" value="AAA+_ATPase"/>
</dbReference>
<protein>
    <submittedName>
        <fullName evidence="11">ABC-type sugar transport system, ATPase component</fullName>
    </submittedName>
</protein>
<keyword evidence="9" id="KW-0472">Membrane</keyword>
<dbReference type="PATRIC" id="fig|1445510.3.peg.4514"/>
<proteinExistence type="predicted"/>
<dbReference type="GO" id="GO:0005524">
    <property type="term" value="F:ATP binding"/>
    <property type="evidence" value="ECO:0007669"/>
    <property type="project" value="UniProtKB-KW"/>
</dbReference>
<evidence type="ECO:0000259" key="10">
    <source>
        <dbReference type="PROSITE" id="PS50893"/>
    </source>
</evidence>
<feature type="domain" description="ABC transporter" evidence="10">
    <location>
        <begin position="8"/>
        <end position="245"/>
    </location>
</feature>
<evidence type="ECO:0000256" key="1">
    <source>
        <dbReference type="ARBA" id="ARBA00004202"/>
    </source>
</evidence>
<dbReference type="CDD" id="cd03216">
    <property type="entry name" value="ABC_Carb_Monos_I"/>
    <property type="match status" value="1"/>
</dbReference>
<dbReference type="CDD" id="cd03215">
    <property type="entry name" value="ABC_Carb_Monos_II"/>
    <property type="match status" value="1"/>
</dbReference>
<dbReference type="PANTHER" id="PTHR43790">
    <property type="entry name" value="CARBOHYDRATE TRANSPORT ATP-BINDING PROTEIN MG119-RELATED"/>
    <property type="match status" value="1"/>
</dbReference>
<evidence type="ECO:0000256" key="2">
    <source>
        <dbReference type="ARBA" id="ARBA00022448"/>
    </source>
</evidence>
<comment type="subcellular location">
    <subcellularLocation>
        <location evidence="1">Cell membrane</location>
        <topology evidence="1">Peripheral membrane protein</topology>
    </subcellularLocation>
</comment>
<keyword evidence="3" id="KW-1003">Cell membrane</keyword>
<dbReference type="PROSITE" id="PS50893">
    <property type="entry name" value="ABC_TRANSPORTER_2"/>
    <property type="match status" value="2"/>
</dbReference>
<evidence type="ECO:0000256" key="7">
    <source>
        <dbReference type="ARBA" id="ARBA00022840"/>
    </source>
</evidence>
<reference evidence="11 12" key="1">
    <citation type="submission" date="2014-01" db="EMBL/GenBank/DDBJ databases">
        <title>Full genme sequencing of cellulolytic bacterium Gynuella sunshinyii YC6258T gen. nov., sp. nov.</title>
        <authorList>
            <person name="Khan H."/>
            <person name="Chung E.J."/>
            <person name="Chung Y.R."/>
        </authorList>
    </citation>
    <scope>NUCLEOTIDE SEQUENCE [LARGE SCALE GENOMIC DNA]</scope>
    <source>
        <strain evidence="11 12">YC6258</strain>
    </source>
</reference>
<dbReference type="Pfam" id="PF00005">
    <property type="entry name" value="ABC_tran"/>
    <property type="match status" value="2"/>
</dbReference>